<dbReference type="EMBL" id="QXGA01000851">
    <property type="protein sequence ID" value="KAE9138482.1"/>
    <property type="molecule type" value="Genomic_DNA"/>
</dbReference>
<evidence type="ECO:0000313" key="5">
    <source>
        <dbReference type="Proteomes" id="UP000429523"/>
    </source>
</evidence>
<evidence type="ECO:0000256" key="1">
    <source>
        <dbReference type="SAM" id="MobiDB-lite"/>
    </source>
</evidence>
<dbReference type="Proteomes" id="UP000429523">
    <property type="component" value="Unassembled WGS sequence"/>
</dbReference>
<evidence type="ECO:0000313" key="3">
    <source>
        <dbReference type="EMBL" id="KAE9101692.1"/>
    </source>
</evidence>
<dbReference type="AlphaFoldDB" id="A0A6A3EQ39"/>
<proteinExistence type="predicted"/>
<feature type="compositionally biased region" description="Basic residues" evidence="1">
    <location>
        <begin position="65"/>
        <end position="75"/>
    </location>
</feature>
<accession>A0A6A3EQ39</accession>
<evidence type="ECO:0000313" key="4">
    <source>
        <dbReference type="EMBL" id="KAE9138482.1"/>
    </source>
</evidence>
<sequence>MDRRDARRRSRSPCARRRGHRGSSTSSSDRSEASDGGRSFSRRDRHSRRHNSTSRSCSQSPRRSERYRRRHRSRSRSKDSQKAVRYGDTFSVAQRDSKRQEERNPRAIRRVVSAKASGEVRRIAPNASALKSLMVEEAREPQHHGARVKAVKLEVPPSSQVLVQSCEFRYPIGGQLGVDSTEVRLLALGIDGLEERDEIVGETEGYQHLSSAGVDEELAISSKGGVNQFLSPRHTRIEDFVFLAERDESGVHKPGSSSTRFTAGFTLTVFNSFSRRASLVP</sequence>
<reference evidence="5 6" key="1">
    <citation type="submission" date="2018-08" db="EMBL/GenBank/DDBJ databases">
        <title>Genomic investigation of the strawberry pathogen Phytophthora fragariae indicates pathogenicity is determined by transcriptional variation in three key races.</title>
        <authorList>
            <person name="Adams T.M."/>
            <person name="Armitage A.D."/>
            <person name="Sobczyk M.K."/>
            <person name="Bates H.J."/>
            <person name="Dunwell J.M."/>
            <person name="Nellist C.F."/>
            <person name="Harrison R.J."/>
        </authorList>
    </citation>
    <scope>NUCLEOTIDE SEQUENCE [LARGE SCALE GENOMIC DNA]</scope>
    <source>
        <strain evidence="4 6">NOV-5</strain>
        <strain evidence="2 5">NOV-9</strain>
        <strain evidence="3 7">ONT-3</strain>
    </source>
</reference>
<feature type="region of interest" description="Disordered" evidence="1">
    <location>
        <begin position="1"/>
        <end position="106"/>
    </location>
</feature>
<comment type="caution">
    <text evidence="2">The sequence shown here is derived from an EMBL/GenBank/DDBJ whole genome shotgun (WGS) entry which is preliminary data.</text>
</comment>
<name>A0A6A3EQ39_9STRA</name>
<evidence type="ECO:0000313" key="7">
    <source>
        <dbReference type="Proteomes" id="UP000488956"/>
    </source>
</evidence>
<feature type="compositionally biased region" description="Basic and acidic residues" evidence="1">
    <location>
        <begin position="95"/>
        <end position="105"/>
    </location>
</feature>
<gene>
    <name evidence="4" type="ORF">PF006_g13949</name>
    <name evidence="2" type="ORF">PF009_g16002</name>
    <name evidence="3" type="ORF">PF010_g14374</name>
</gene>
<dbReference type="EMBL" id="QXFX01000885">
    <property type="protein sequence ID" value="KAE9101692.1"/>
    <property type="molecule type" value="Genomic_DNA"/>
</dbReference>
<feature type="compositionally biased region" description="Basic residues" evidence="1">
    <location>
        <begin position="1"/>
        <end position="21"/>
    </location>
</feature>
<dbReference type="Proteomes" id="UP000440732">
    <property type="component" value="Unassembled WGS sequence"/>
</dbReference>
<dbReference type="Proteomes" id="UP000488956">
    <property type="component" value="Unassembled WGS sequence"/>
</dbReference>
<organism evidence="2 5">
    <name type="scientific">Phytophthora fragariae</name>
    <dbReference type="NCBI Taxonomy" id="53985"/>
    <lineage>
        <taxon>Eukaryota</taxon>
        <taxon>Sar</taxon>
        <taxon>Stramenopiles</taxon>
        <taxon>Oomycota</taxon>
        <taxon>Peronosporomycetes</taxon>
        <taxon>Peronosporales</taxon>
        <taxon>Peronosporaceae</taxon>
        <taxon>Phytophthora</taxon>
    </lineage>
</organism>
<dbReference type="EMBL" id="QXGF01000953">
    <property type="protein sequence ID" value="KAE8934021.1"/>
    <property type="molecule type" value="Genomic_DNA"/>
</dbReference>
<protein>
    <submittedName>
        <fullName evidence="2">Uncharacterized protein</fullName>
    </submittedName>
</protein>
<feature type="compositionally biased region" description="Basic residues" evidence="1">
    <location>
        <begin position="43"/>
        <end position="52"/>
    </location>
</feature>
<evidence type="ECO:0000313" key="2">
    <source>
        <dbReference type="EMBL" id="KAE8934021.1"/>
    </source>
</evidence>
<evidence type="ECO:0000313" key="6">
    <source>
        <dbReference type="Proteomes" id="UP000440732"/>
    </source>
</evidence>